<evidence type="ECO:0000313" key="3">
    <source>
        <dbReference type="Proteomes" id="UP001054945"/>
    </source>
</evidence>
<dbReference type="EMBL" id="BPLR01017540">
    <property type="protein sequence ID" value="GIY92476.1"/>
    <property type="molecule type" value="Genomic_DNA"/>
</dbReference>
<dbReference type="Proteomes" id="UP001054945">
    <property type="component" value="Unassembled WGS sequence"/>
</dbReference>
<name>A0AAV4XET8_CAEEX</name>
<proteinExistence type="predicted"/>
<accession>A0AAV4XET8</accession>
<evidence type="ECO:0000313" key="2">
    <source>
        <dbReference type="EMBL" id="GIY92476.1"/>
    </source>
</evidence>
<evidence type="ECO:0000256" key="1">
    <source>
        <dbReference type="SAM" id="Phobius"/>
    </source>
</evidence>
<sequence length="75" mass="8118">MELLNVLTNVVGTAYIIFALIFSPFQNSEPEAAELSTEQGPICDDVGKCRAFCETIPAFRKLKGVCVGTKCACIM</sequence>
<feature type="transmembrane region" description="Helical" evidence="1">
    <location>
        <begin position="6"/>
        <end position="25"/>
    </location>
</feature>
<organism evidence="2 3">
    <name type="scientific">Caerostris extrusa</name>
    <name type="common">Bark spider</name>
    <name type="synonym">Caerostris bankana</name>
    <dbReference type="NCBI Taxonomy" id="172846"/>
    <lineage>
        <taxon>Eukaryota</taxon>
        <taxon>Metazoa</taxon>
        <taxon>Ecdysozoa</taxon>
        <taxon>Arthropoda</taxon>
        <taxon>Chelicerata</taxon>
        <taxon>Arachnida</taxon>
        <taxon>Araneae</taxon>
        <taxon>Araneomorphae</taxon>
        <taxon>Entelegynae</taxon>
        <taxon>Araneoidea</taxon>
        <taxon>Araneidae</taxon>
        <taxon>Caerostris</taxon>
    </lineage>
</organism>
<keyword evidence="3" id="KW-1185">Reference proteome</keyword>
<protein>
    <submittedName>
        <fullName evidence="2">Uncharacterized protein</fullName>
    </submittedName>
</protein>
<keyword evidence="1" id="KW-1133">Transmembrane helix</keyword>
<reference evidence="2 3" key="1">
    <citation type="submission" date="2021-06" db="EMBL/GenBank/DDBJ databases">
        <title>Caerostris extrusa draft genome.</title>
        <authorList>
            <person name="Kono N."/>
            <person name="Arakawa K."/>
        </authorList>
    </citation>
    <scope>NUCLEOTIDE SEQUENCE [LARGE SCALE GENOMIC DNA]</scope>
</reference>
<comment type="caution">
    <text evidence="2">The sequence shown here is derived from an EMBL/GenBank/DDBJ whole genome shotgun (WGS) entry which is preliminary data.</text>
</comment>
<keyword evidence="1" id="KW-0472">Membrane</keyword>
<gene>
    <name evidence="2" type="ORF">CEXT_780831</name>
</gene>
<keyword evidence="1" id="KW-0812">Transmembrane</keyword>
<dbReference type="AlphaFoldDB" id="A0AAV4XET8"/>